<feature type="transmembrane region" description="Helical" evidence="2">
    <location>
        <begin position="21"/>
        <end position="44"/>
    </location>
</feature>
<dbReference type="AlphaFoldDB" id="A0A0L6ZEN7"/>
<reference evidence="4" key="1">
    <citation type="submission" date="2015-08" db="EMBL/GenBank/DDBJ databases">
        <title>Genome sequence of the strict anaerobe Clostridium homopropionicum LuHBu1 (DSM 5847T).</title>
        <authorList>
            <person name="Poehlein A."/>
            <person name="Beck M."/>
            <person name="Schiel-Bengelsdorf B."/>
            <person name="Bengelsdorf F.R."/>
            <person name="Daniel R."/>
            <person name="Duerre P."/>
        </authorList>
    </citation>
    <scope>NUCLEOTIDE SEQUENCE [LARGE SCALE GENOMIC DNA]</scope>
    <source>
        <strain evidence="4">DSM 5847</strain>
    </source>
</reference>
<name>A0A0L6ZEN7_9CLOT</name>
<dbReference type="InterPro" id="IPR007813">
    <property type="entry name" value="PilN"/>
</dbReference>
<organism evidence="3 4">
    <name type="scientific">Clostridium homopropionicum DSM 5847</name>
    <dbReference type="NCBI Taxonomy" id="1121318"/>
    <lineage>
        <taxon>Bacteria</taxon>
        <taxon>Bacillati</taxon>
        <taxon>Bacillota</taxon>
        <taxon>Clostridia</taxon>
        <taxon>Eubacteriales</taxon>
        <taxon>Clostridiaceae</taxon>
        <taxon>Clostridium</taxon>
    </lineage>
</organism>
<evidence type="ECO:0000256" key="1">
    <source>
        <dbReference type="SAM" id="Coils"/>
    </source>
</evidence>
<keyword evidence="2" id="KW-0812">Transmembrane</keyword>
<feature type="coiled-coil region" evidence="1">
    <location>
        <begin position="46"/>
        <end position="85"/>
    </location>
</feature>
<comment type="caution">
    <text evidence="3">The sequence shown here is derived from an EMBL/GenBank/DDBJ whole genome shotgun (WGS) entry which is preliminary data.</text>
</comment>
<proteinExistence type="predicted"/>
<keyword evidence="4" id="KW-1185">Reference proteome</keyword>
<protein>
    <submittedName>
        <fullName evidence="3">Fimbrial assembly protein (PilN)</fullName>
    </submittedName>
</protein>
<keyword evidence="2" id="KW-1133">Transmembrane helix</keyword>
<gene>
    <name evidence="3" type="ORF">CLHOM_00880</name>
</gene>
<dbReference type="EMBL" id="LHUR01000005">
    <property type="protein sequence ID" value="KOA21417.1"/>
    <property type="molecule type" value="Genomic_DNA"/>
</dbReference>
<dbReference type="STRING" id="36844.SAMN04488501_105138"/>
<dbReference type="Proteomes" id="UP000037043">
    <property type="component" value="Unassembled WGS sequence"/>
</dbReference>
<dbReference type="PATRIC" id="fig|1121318.3.peg.87"/>
<sequence length="190" mass="21495">MKDFNFFEPFSQKNKNRNKKAAYIGAAVFFILGIMIGIYCINIYRMNKLEKSIAEMQVNINSKELTSAYAEKAKLEEKLKILNEYYKSVSGINDTVKKQDYINTTLIKEISSVVPESVSFQSMSISNKLITMNGTAETRVAIGEMEYNLKQLDTFENIHVSIISGSGTSATADENSSFIFNLTFKLKEEN</sequence>
<evidence type="ECO:0000313" key="3">
    <source>
        <dbReference type="EMBL" id="KOA21417.1"/>
    </source>
</evidence>
<dbReference type="RefSeq" id="WP_052219700.1">
    <property type="nucleotide sequence ID" value="NZ_LHUR01000005.1"/>
</dbReference>
<keyword evidence="1" id="KW-0175">Coiled coil</keyword>
<dbReference type="Pfam" id="PF05137">
    <property type="entry name" value="PilN"/>
    <property type="match status" value="1"/>
</dbReference>
<evidence type="ECO:0000313" key="4">
    <source>
        <dbReference type="Proteomes" id="UP000037043"/>
    </source>
</evidence>
<evidence type="ECO:0000256" key="2">
    <source>
        <dbReference type="SAM" id="Phobius"/>
    </source>
</evidence>
<keyword evidence="2" id="KW-0472">Membrane</keyword>
<accession>A0A0L6ZEN7</accession>